<dbReference type="InterPro" id="IPR002347">
    <property type="entry name" value="SDR_fam"/>
</dbReference>
<comment type="caution">
    <text evidence="1">The sequence shown here is derived from an EMBL/GenBank/DDBJ whole genome shotgun (WGS) entry which is preliminary data.</text>
</comment>
<name>A0ABR2KM08_9EUKA</name>
<dbReference type="PANTHER" id="PTHR43975:SF2">
    <property type="entry name" value="EG:BACR7A4.14 PROTEIN-RELATED"/>
    <property type="match status" value="1"/>
</dbReference>
<dbReference type="PANTHER" id="PTHR43975">
    <property type="entry name" value="ZGC:101858"/>
    <property type="match status" value="1"/>
</dbReference>
<evidence type="ECO:0000313" key="2">
    <source>
        <dbReference type="Proteomes" id="UP001470230"/>
    </source>
</evidence>
<reference evidence="1 2" key="1">
    <citation type="submission" date="2024-04" db="EMBL/GenBank/DDBJ databases">
        <title>Tritrichomonas musculus Genome.</title>
        <authorList>
            <person name="Alves-Ferreira E."/>
            <person name="Grigg M."/>
            <person name="Lorenzi H."/>
            <person name="Galac M."/>
        </authorList>
    </citation>
    <scope>NUCLEOTIDE SEQUENCE [LARGE SCALE GENOMIC DNA]</scope>
    <source>
        <strain evidence="1 2">EAF2021</strain>
    </source>
</reference>
<gene>
    <name evidence="1" type="ORF">M9Y10_029392</name>
</gene>
<dbReference type="PRINTS" id="PR00081">
    <property type="entry name" value="GDHRDH"/>
</dbReference>
<protein>
    <submittedName>
        <fullName evidence="1">Uncharacterized protein</fullName>
    </submittedName>
</protein>
<dbReference type="Pfam" id="PF13561">
    <property type="entry name" value="adh_short_C2"/>
    <property type="match status" value="1"/>
</dbReference>
<dbReference type="SUPFAM" id="SSF51735">
    <property type="entry name" value="NAD(P)-binding Rossmann-fold domains"/>
    <property type="match status" value="1"/>
</dbReference>
<accession>A0ABR2KM08</accession>
<proteinExistence type="predicted"/>
<dbReference type="InterPro" id="IPR036291">
    <property type="entry name" value="NAD(P)-bd_dom_sf"/>
</dbReference>
<dbReference type="Gene3D" id="3.40.50.720">
    <property type="entry name" value="NAD(P)-binding Rossmann-like Domain"/>
    <property type="match status" value="1"/>
</dbReference>
<dbReference type="Proteomes" id="UP001470230">
    <property type="component" value="Unassembled WGS sequence"/>
</dbReference>
<keyword evidence="2" id="KW-1185">Reference proteome</keyword>
<evidence type="ECO:0000313" key="1">
    <source>
        <dbReference type="EMBL" id="KAK8892169.1"/>
    </source>
</evidence>
<dbReference type="EMBL" id="JAPFFF010000004">
    <property type="protein sequence ID" value="KAK8892169.1"/>
    <property type="molecule type" value="Genomic_DNA"/>
</dbReference>
<sequence length="261" mass="28239">MNFEGKSIFITGASNGLGKTIALSFAKKGSSLLILTGRDENRLQSIVNECKKFCQNTMYVTGDMSNTDDIDKISTFVEEKTKNKLNIFIGNHGTISPQGTGNTSINSSMDNFNHIINVNFTSNVRLTNRLCRIMVNGSSIVFITSINSTFAASNNSAYCSSKAALSMFMKCSALDLGSRGIRVNSVAPGTMFTDFNSTKYESKEMQSQELKKIGDKLPVNHLTTTQGVSNAVLFLASDLAKDITGIEQTVDCGQSLILGES</sequence>
<dbReference type="CDD" id="cd05233">
    <property type="entry name" value="SDR_c"/>
    <property type="match status" value="1"/>
</dbReference>
<organism evidence="1 2">
    <name type="scientific">Tritrichomonas musculus</name>
    <dbReference type="NCBI Taxonomy" id="1915356"/>
    <lineage>
        <taxon>Eukaryota</taxon>
        <taxon>Metamonada</taxon>
        <taxon>Parabasalia</taxon>
        <taxon>Tritrichomonadida</taxon>
        <taxon>Tritrichomonadidae</taxon>
        <taxon>Tritrichomonas</taxon>
    </lineage>
</organism>